<dbReference type="GO" id="GO:0042802">
    <property type="term" value="F:identical protein binding"/>
    <property type="evidence" value="ECO:0007669"/>
    <property type="project" value="TreeGrafter"/>
</dbReference>
<dbReference type="InterPro" id="IPR050103">
    <property type="entry name" value="Class-III_PLP-dep_AT"/>
</dbReference>
<name>W9HQ45_FUSOX</name>
<evidence type="ECO:0000256" key="3">
    <source>
        <dbReference type="ARBA" id="ARBA00022898"/>
    </source>
</evidence>
<organism evidence="5 6">
    <name type="scientific">Fusarium oxysporum NRRL 32931</name>
    <dbReference type="NCBI Taxonomy" id="660029"/>
    <lineage>
        <taxon>Eukaryota</taxon>
        <taxon>Fungi</taxon>
        <taxon>Dikarya</taxon>
        <taxon>Ascomycota</taxon>
        <taxon>Pezizomycotina</taxon>
        <taxon>Sordariomycetes</taxon>
        <taxon>Hypocreomycetidae</taxon>
        <taxon>Hypocreales</taxon>
        <taxon>Nectriaceae</taxon>
        <taxon>Fusarium</taxon>
        <taxon>Fusarium oxysporum species complex</taxon>
    </lineage>
</organism>
<dbReference type="InterPro" id="IPR015422">
    <property type="entry name" value="PyrdxlP-dep_Trfase_small"/>
</dbReference>
<dbReference type="InterPro" id="IPR005814">
    <property type="entry name" value="Aminotrans_3"/>
</dbReference>
<dbReference type="GO" id="GO:0005737">
    <property type="term" value="C:cytoplasm"/>
    <property type="evidence" value="ECO:0007669"/>
    <property type="project" value="TreeGrafter"/>
</dbReference>
<evidence type="ECO:0000313" key="5">
    <source>
        <dbReference type="EMBL" id="EWY83105.1"/>
    </source>
</evidence>
<dbReference type="PANTHER" id="PTHR11986">
    <property type="entry name" value="AMINOTRANSFERASE CLASS III"/>
    <property type="match status" value="1"/>
</dbReference>
<dbReference type="Gene3D" id="3.40.640.10">
    <property type="entry name" value="Type I PLP-dependent aspartate aminotransferase-like (Major domain)"/>
    <property type="match status" value="1"/>
</dbReference>
<dbReference type="GO" id="GO:0030170">
    <property type="term" value="F:pyridoxal phosphate binding"/>
    <property type="evidence" value="ECO:0007669"/>
    <property type="project" value="InterPro"/>
</dbReference>
<dbReference type="OrthoDB" id="10261433at2759"/>
<dbReference type="InterPro" id="IPR015424">
    <property type="entry name" value="PyrdxlP-dep_Trfase"/>
</dbReference>
<evidence type="ECO:0000313" key="6">
    <source>
        <dbReference type="Proteomes" id="UP000030753"/>
    </source>
</evidence>
<dbReference type="GO" id="GO:0004587">
    <property type="term" value="F:ornithine aminotransferase activity"/>
    <property type="evidence" value="ECO:0007669"/>
    <property type="project" value="UniProtKB-EC"/>
</dbReference>
<dbReference type="GO" id="GO:0019544">
    <property type="term" value="P:L-arginine catabolic process to L-glutamate"/>
    <property type="evidence" value="ECO:0007669"/>
    <property type="project" value="TreeGrafter"/>
</dbReference>
<gene>
    <name evidence="5" type="ORF">FOYG_15176</name>
</gene>
<comment type="pathway">
    <text evidence="4">Amino-acid biosynthesis; L-proline biosynthesis; L-glutamate 5-semialdehyde from L-ornithine: step 1/1.</text>
</comment>
<keyword evidence="4" id="KW-0032">Aminotransferase</keyword>
<dbReference type="Proteomes" id="UP000030753">
    <property type="component" value="Unassembled WGS sequence"/>
</dbReference>
<reference evidence="5 6" key="1">
    <citation type="submission" date="2011-06" db="EMBL/GenBank/DDBJ databases">
        <title>The Genome Sequence of Fusarium oxysporum FOSC 3-a.</title>
        <authorList>
            <consortium name="The Broad Institute Genome Sequencing Platform"/>
            <person name="Ma L.-J."/>
            <person name="Gale L.R."/>
            <person name="Schwartz D.C."/>
            <person name="Zhou S."/>
            <person name="Corby-Kistler H."/>
            <person name="Young S.K."/>
            <person name="Zeng Q."/>
            <person name="Gargeya S."/>
            <person name="Fitzgerald M."/>
            <person name="Haas B."/>
            <person name="Abouelleil A."/>
            <person name="Alvarado L."/>
            <person name="Arachchi H.M."/>
            <person name="Berlin A."/>
            <person name="Brown A."/>
            <person name="Chapman S.B."/>
            <person name="Chen Z."/>
            <person name="Dunbar C."/>
            <person name="Freedman E."/>
            <person name="Gearin G."/>
            <person name="Gellesch M."/>
            <person name="Goldberg J."/>
            <person name="Griggs A."/>
            <person name="Gujja S."/>
            <person name="Heiman D."/>
            <person name="Howarth C."/>
            <person name="Larson L."/>
            <person name="Lui A."/>
            <person name="MacDonald P.J.P."/>
            <person name="Mehta T."/>
            <person name="Montmayeur A."/>
            <person name="Murphy C."/>
            <person name="Neiman D."/>
            <person name="Pearson M."/>
            <person name="Priest M."/>
            <person name="Roberts A."/>
            <person name="Saif S."/>
            <person name="Shea T."/>
            <person name="Shenoy N."/>
            <person name="Sisk P."/>
            <person name="Stolte C."/>
            <person name="Sykes S."/>
            <person name="Wortman J."/>
            <person name="Nusbaum C."/>
            <person name="Birren B."/>
        </authorList>
    </citation>
    <scope>NUCLEOTIDE SEQUENCE [LARGE SCALE GENOMIC DNA]</scope>
    <source>
        <strain evidence="6">FOSC 3-a</strain>
    </source>
</reference>
<proteinExistence type="inferred from homology"/>
<dbReference type="Pfam" id="PF00202">
    <property type="entry name" value="Aminotran_3"/>
    <property type="match status" value="1"/>
</dbReference>
<evidence type="ECO:0000256" key="4">
    <source>
        <dbReference type="RuleBase" id="RU365036"/>
    </source>
</evidence>
<evidence type="ECO:0000256" key="2">
    <source>
        <dbReference type="ARBA" id="ARBA00008954"/>
    </source>
</evidence>
<dbReference type="SUPFAM" id="SSF53383">
    <property type="entry name" value="PLP-dependent transferases"/>
    <property type="match status" value="1"/>
</dbReference>
<dbReference type="PANTHER" id="PTHR11986:SF18">
    <property type="entry name" value="ORNITHINE AMINOTRANSFERASE, MITOCHONDRIAL"/>
    <property type="match status" value="1"/>
</dbReference>
<comment type="similarity">
    <text evidence="2 4">Belongs to the class-III pyridoxal-phosphate-dependent aminotransferase family.</text>
</comment>
<dbReference type="Gene3D" id="3.90.1150.10">
    <property type="entry name" value="Aspartate Aminotransferase, domain 1"/>
    <property type="match status" value="1"/>
</dbReference>
<dbReference type="InterPro" id="IPR015421">
    <property type="entry name" value="PyrdxlP-dep_Trfase_major"/>
</dbReference>
<comment type="cofactor">
    <cofactor evidence="1 4">
        <name>pyridoxal 5'-phosphate</name>
        <dbReference type="ChEBI" id="CHEBI:597326"/>
    </cofactor>
</comment>
<dbReference type="GO" id="GO:0010121">
    <property type="term" value="P:L-arginine catabolic process to proline via ornithine"/>
    <property type="evidence" value="ECO:0007669"/>
    <property type="project" value="TreeGrafter"/>
</dbReference>
<sequence length="224" mass="24258">MPLATEVIKGFGQHVPNVGPFAPTIGKLIPYGDLDVLAEVFIQDAHKIAAFLVEPVQGYAGTRFPPKGCLKGVQDLCKQYNILFMCDEVQSGYGRTGKDLAYQHEEDVKPDIVTLGKAVTAGFYPMAIIMGKKEVMDVLGKYEVASTFGGSPVACAAALAALDILEEESLSTRSQKLGDLLFRTLRDLDPPHVLEYRGSALFQTLVIDESNLKVTGRRIAALLA</sequence>
<dbReference type="EMBL" id="JH717848">
    <property type="protein sequence ID" value="EWY83105.1"/>
    <property type="molecule type" value="Genomic_DNA"/>
</dbReference>
<dbReference type="HOGENOM" id="CLU_1235056_0_0_1"/>
<dbReference type="UniPathway" id="UPA00098">
    <property type="reaction ID" value="UER00358"/>
</dbReference>
<dbReference type="AlphaFoldDB" id="W9HQ45"/>
<keyword evidence="3 4" id="KW-0663">Pyridoxal phosphate</keyword>
<comment type="catalytic activity">
    <reaction evidence="4">
        <text>a 2-oxocarboxylate + L-ornithine = L-glutamate 5-semialdehyde + an L-alpha-amino acid</text>
        <dbReference type="Rhea" id="RHEA:13877"/>
        <dbReference type="ChEBI" id="CHEBI:35179"/>
        <dbReference type="ChEBI" id="CHEBI:46911"/>
        <dbReference type="ChEBI" id="CHEBI:58066"/>
        <dbReference type="ChEBI" id="CHEBI:59869"/>
        <dbReference type="EC" id="2.6.1.13"/>
    </reaction>
</comment>
<dbReference type="EC" id="2.6.1.13" evidence="4"/>
<dbReference type="GO" id="GO:0055129">
    <property type="term" value="P:L-proline biosynthetic process"/>
    <property type="evidence" value="ECO:0007669"/>
    <property type="project" value="UniProtKB-UniPathway"/>
</dbReference>
<accession>W9HQ45</accession>
<keyword evidence="4" id="KW-0808">Transferase</keyword>
<dbReference type="InterPro" id="IPR049704">
    <property type="entry name" value="Aminotrans_3_PPA_site"/>
</dbReference>
<evidence type="ECO:0000256" key="1">
    <source>
        <dbReference type="ARBA" id="ARBA00001933"/>
    </source>
</evidence>
<dbReference type="PROSITE" id="PS00600">
    <property type="entry name" value="AA_TRANSFER_CLASS_3"/>
    <property type="match status" value="1"/>
</dbReference>
<protein>
    <recommendedName>
        <fullName evidence="4">Ornithine aminotransferase</fullName>
        <ecNumber evidence="4">2.6.1.13</ecNumber>
    </recommendedName>
</protein>